<keyword evidence="3" id="KW-1185">Reference proteome</keyword>
<dbReference type="RefSeq" id="WP_206724200.1">
    <property type="nucleotide sequence ID" value="NZ_CP071090.1"/>
</dbReference>
<protein>
    <submittedName>
        <fullName evidence="2">Uncharacterized protein</fullName>
    </submittedName>
</protein>
<dbReference type="EMBL" id="CP071090">
    <property type="protein sequence ID" value="QSQ22625.1"/>
    <property type="molecule type" value="Genomic_DNA"/>
</dbReference>
<dbReference type="Proteomes" id="UP000662747">
    <property type="component" value="Chromosome"/>
</dbReference>
<feature type="chain" id="PRO_5045108509" evidence="1">
    <location>
        <begin position="20"/>
        <end position="186"/>
    </location>
</feature>
<feature type="signal peptide" evidence="1">
    <location>
        <begin position="1"/>
        <end position="19"/>
    </location>
</feature>
<organism evidence="2 3">
    <name type="scientific">Pyxidicoccus parkwayensis</name>
    <dbReference type="NCBI Taxonomy" id="2813578"/>
    <lineage>
        <taxon>Bacteria</taxon>
        <taxon>Pseudomonadati</taxon>
        <taxon>Myxococcota</taxon>
        <taxon>Myxococcia</taxon>
        <taxon>Myxococcales</taxon>
        <taxon>Cystobacterineae</taxon>
        <taxon>Myxococcaceae</taxon>
        <taxon>Pyxidicoccus</taxon>
    </lineage>
</organism>
<name>A0ABX7NUZ7_9BACT</name>
<sequence length="186" mass="20452">MIRRLFVVLALTLSTVASAQSNAVALGRDFATDDGLGRISAFTRFEKEVAPASRASALSDLWESVEGKPEAEAVRASVLTYLMSKPVKTMPWDARLGQHVTEAGKAKSVELRRLSLNTFAQRGPDVAKQETLTFLDDTDDTVRELAVTQVSRWADGKIILRDYVTKNGLSTKHKGSVSRARFLLDK</sequence>
<proteinExistence type="predicted"/>
<evidence type="ECO:0000256" key="1">
    <source>
        <dbReference type="SAM" id="SignalP"/>
    </source>
</evidence>
<keyword evidence="1" id="KW-0732">Signal</keyword>
<evidence type="ECO:0000313" key="3">
    <source>
        <dbReference type="Proteomes" id="UP000662747"/>
    </source>
</evidence>
<accession>A0ABX7NUZ7</accession>
<evidence type="ECO:0000313" key="2">
    <source>
        <dbReference type="EMBL" id="QSQ22625.1"/>
    </source>
</evidence>
<reference evidence="2 3" key="1">
    <citation type="submission" date="2021-02" db="EMBL/GenBank/DDBJ databases">
        <title>De Novo genome assembly of isolated myxobacteria.</title>
        <authorList>
            <person name="Stevens D.C."/>
        </authorList>
    </citation>
    <scope>NUCLEOTIDE SEQUENCE [LARGE SCALE GENOMIC DNA]</scope>
    <source>
        <strain evidence="3">SCPEA02</strain>
    </source>
</reference>
<gene>
    <name evidence="2" type="ORF">JY651_47250</name>
</gene>